<comment type="pathway">
    <text evidence="6">Cofactor biosynthesis; adenosylcobalamin biosynthesis; adenosylcobalamin from cob(II)yrinate a,c-diamide: step 5/7.</text>
</comment>
<keyword evidence="10" id="KW-0169">Cobalamin biosynthesis</keyword>
<dbReference type="PANTHER" id="PTHR34848:SF1">
    <property type="entry name" value="BIFUNCTIONAL ADENOSYLCOBALAMIN BIOSYNTHESIS PROTEIN COBU"/>
    <property type="match status" value="1"/>
</dbReference>
<dbReference type="GO" id="GO:0043752">
    <property type="term" value="F:adenosylcobinamide kinase activity"/>
    <property type="evidence" value="ECO:0007669"/>
    <property type="project" value="UniProtKB-EC"/>
</dbReference>
<sequence>MMPTSPSSRIVLVTGPTKSGKSEWAETLAMQSRKSVIYIATAQTNADDAEWQQRISQHRDRRPASWLTVEAPENLTETIATAPSCCCLLVDSLGTWVANLLEQDSITWAATEQNLILSLERLDNKDVIVVAEEATWGVVPAYSSGRLFRDRLGQLVRRLGAIANPVYLIVGGHVLNLSLLGSPLPTPLNEKR</sequence>
<comment type="similarity">
    <text evidence="7">Belongs to the CobU/CobP family.</text>
</comment>
<evidence type="ECO:0000313" key="20">
    <source>
        <dbReference type="EMBL" id="RUT11560.1"/>
    </source>
</evidence>
<evidence type="ECO:0000256" key="6">
    <source>
        <dbReference type="ARBA" id="ARBA00005159"/>
    </source>
</evidence>
<evidence type="ECO:0000256" key="14">
    <source>
        <dbReference type="ARBA" id="ARBA00022840"/>
    </source>
</evidence>
<comment type="catalytic activity">
    <reaction evidence="3">
        <text>adenosylcob(III)inamide + GTP = adenosylcob(III)inamide phosphate + GDP + H(+)</text>
        <dbReference type="Rhea" id="RHEA:15765"/>
        <dbReference type="ChEBI" id="CHEBI:2480"/>
        <dbReference type="ChEBI" id="CHEBI:15378"/>
        <dbReference type="ChEBI" id="CHEBI:37565"/>
        <dbReference type="ChEBI" id="CHEBI:58189"/>
        <dbReference type="ChEBI" id="CHEBI:58502"/>
        <dbReference type="EC" id="2.7.1.156"/>
    </reaction>
</comment>
<dbReference type="GO" id="GO:0008820">
    <property type="term" value="F:cobinamide phosphate guanylyltransferase activity"/>
    <property type="evidence" value="ECO:0007669"/>
    <property type="project" value="UniProtKB-EC"/>
</dbReference>
<evidence type="ECO:0000256" key="12">
    <source>
        <dbReference type="ARBA" id="ARBA00022741"/>
    </source>
</evidence>
<comment type="catalytic activity">
    <reaction evidence="1">
        <text>adenosylcob(III)inamide + ATP = adenosylcob(III)inamide phosphate + ADP + H(+)</text>
        <dbReference type="Rhea" id="RHEA:15769"/>
        <dbReference type="ChEBI" id="CHEBI:2480"/>
        <dbReference type="ChEBI" id="CHEBI:15378"/>
        <dbReference type="ChEBI" id="CHEBI:30616"/>
        <dbReference type="ChEBI" id="CHEBI:58502"/>
        <dbReference type="ChEBI" id="CHEBI:456216"/>
        <dbReference type="EC" id="2.7.1.156"/>
    </reaction>
</comment>
<dbReference type="SUPFAM" id="SSF52540">
    <property type="entry name" value="P-loop containing nucleoside triphosphate hydrolases"/>
    <property type="match status" value="1"/>
</dbReference>
<dbReference type="NCBIfam" id="NF004469">
    <property type="entry name" value="PRK05800.1"/>
    <property type="match status" value="1"/>
</dbReference>
<dbReference type="EC" id="2.7.1.156" evidence="8"/>
<dbReference type="PIRSF" id="PIRSF006135">
    <property type="entry name" value="CobU"/>
    <property type="match status" value="1"/>
</dbReference>
<evidence type="ECO:0000256" key="17">
    <source>
        <dbReference type="ARBA" id="ARBA00030571"/>
    </source>
</evidence>
<keyword evidence="11" id="KW-0808">Transferase</keyword>
<dbReference type="RefSeq" id="WP_106166506.1">
    <property type="nucleotide sequence ID" value="NZ_JAVKZF010000006.1"/>
</dbReference>
<dbReference type="EMBL" id="RSCK01000024">
    <property type="protein sequence ID" value="RUT11560.1"/>
    <property type="molecule type" value="Genomic_DNA"/>
</dbReference>
<evidence type="ECO:0000256" key="18">
    <source>
        <dbReference type="PIRSR" id="PIRSR006135-1"/>
    </source>
</evidence>
<feature type="binding site" evidence="19">
    <location>
        <begin position="15"/>
        <end position="22"/>
    </location>
    <ligand>
        <name>GTP</name>
        <dbReference type="ChEBI" id="CHEBI:37565"/>
    </ligand>
</feature>
<reference evidence="20 21" key="1">
    <citation type="journal article" date="2019" name="Genome Biol. Evol.">
        <title>Day and night: Metabolic profiles and evolutionary relationships of six axenic non-marine cyanobacteria.</title>
        <authorList>
            <person name="Will S.E."/>
            <person name="Henke P."/>
            <person name="Boedeker C."/>
            <person name="Huang S."/>
            <person name="Brinkmann H."/>
            <person name="Rohde M."/>
            <person name="Jarek M."/>
            <person name="Friedl T."/>
            <person name="Seufert S."/>
            <person name="Schumacher M."/>
            <person name="Overmann J."/>
            <person name="Neumann-Schaal M."/>
            <person name="Petersen J."/>
        </authorList>
    </citation>
    <scope>NUCLEOTIDE SEQUENCE [LARGE SCALE GENOMIC DNA]</scope>
    <source>
        <strain evidence="20 21">SAG 39.79</strain>
    </source>
</reference>
<feature type="binding site" evidence="19">
    <location>
        <begin position="40"/>
        <end position="42"/>
    </location>
    <ligand>
        <name>GTP</name>
        <dbReference type="ChEBI" id="CHEBI:37565"/>
    </ligand>
</feature>
<keyword evidence="14" id="KW-0067">ATP-binding</keyword>
<evidence type="ECO:0000256" key="9">
    <source>
        <dbReference type="ARBA" id="ARBA00012523"/>
    </source>
</evidence>
<dbReference type="Proteomes" id="UP000282574">
    <property type="component" value="Unassembled WGS sequence"/>
</dbReference>
<evidence type="ECO:0000256" key="15">
    <source>
        <dbReference type="ARBA" id="ARBA00023134"/>
    </source>
</evidence>
<dbReference type="Gene3D" id="3.40.50.300">
    <property type="entry name" value="P-loop containing nucleotide triphosphate hydrolases"/>
    <property type="match status" value="1"/>
</dbReference>
<evidence type="ECO:0000256" key="8">
    <source>
        <dbReference type="ARBA" id="ARBA00012016"/>
    </source>
</evidence>
<evidence type="ECO:0000256" key="5">
    <source>
        <dbReference type="ARBA" id="ARBA00004692"/>
    </source>
</evidence>
<evidence type="ECO:0000256" key="4">
    <source>
        <dbReference type="ARBA" id="ARBA00003889"/>
    </source>
</evidence>
<comment type="caution">
    <text evidence="20">The sequence shown here is derived from an EMBL/GenBank/DDBJ whole genome shotgun (WGS) entry which is preliminary data.</text>
</comment>
<dbReference type="CDD" id="cd00544">
    <property type="entry name" value="CobU"/>
    <property type="match status" value="1"/>
</dbReference>
<gene>
    <name evidence="20" type="primary">cobU</name>
    <name evidence="20" type="ORF">DSM107010_32120</name>
</gene>
<dbReference type="PANTHER" id="PTHR34848">
    <property type="match status" value="1"/>
</dbReference>
<comment type="function">
    <text evidence="4">Catalyzes ATP-dependent phosphorylation of adenosylcobinamide and addition of GMP to adenosylcobinamide phosphate.</text>
</comment>
<keyword evidence="12 19" id="KW-0547">Nucleotide-binding</keyword>
<accession>A0AB37UJL4</accession>
<dbReference type="EC" id="2.7.7.62" evidence="9"/>
<evidence type="ECO:0000256" key="19">
    <source>
        <dbReference type="PIRSR" id="PIRSR006135-2"/>
    </source>
</evidence>
<feature type="active site" description="GMP-histidine intermediate" evidence="18">
    <location>
        <position position="58"/>
    </location>
</feature>
<evidence type="ECO:0000256" key="1">
    <source>
        <dbReference type="ARBA" id="ARBA00000312"/>
    </source>
</evidence>
<feature type="binding site" evidence="19">
    <location>
        <position position="70"/>
    </location>
    <ligand>
        <name>GTP</name>
        <dbReference type="ChEBI" id="CHEBI:37565"/>
    </ligand>
</feature>
<evidence type="ECO:0000313" key="21">
    <source>
        <dbReference type="Proteomes" id="UP000282574"/>
    </source>
</evidence>
<evidence type="ECO:0000256" key="7">
    <source>
        <dbReference type="ARBA" id="ARBA00007490"/>
    </source>
</evidence>
<keyword evidence="13 20" id="KW-0418">Kinase</keyword>
<evidence type="ECO:0000256" key="13">
    <source>
        <dbReference type="ARBA" id="ARBA00022777"/>
    </source>
</evidence>
<dbReference type="AlphaFoldDB" id="A0AB37UJL4"/>
<dbReference type="GO" id="GO:0005524">
    <property type="term" value="F:ATP binding"/>
    <property type="evidence" value="ECO:0007669"/>
    <property type="project" value="UniProtKB-KW"/>
</dbReference>
<keyword evidence="21" id="KW-1185">Reference proteome</keyword>
<evidence type="ECO:0000256" key="2">
    <source>
        <dbReference type="ARBA" id="ARBA00000711"/>
    </source>
</evidence>
<keyword evidence="15 19" id="KW-0342">GTP-binding</keyword>
<comment type="catalytic activity">
    <reaction evidence="2">
        <text>adenosylcob(III)inamide phosphate + GTP + H(+) = adenosylcob(III)inamide-GDP + diphosphate</text>
        <dbReference type="Rhea" id="RHEA:22712"/>
        <dbReference type="ChEBI" id="CHEBI:15378"/>
        <dbReference type="ChEBI" id="CHEBI:33019"/>
        <dbReference type="ChEBI" id="CHEBI:37565"/>
        <dbReference type="ChEBI" id="CHEBI:58502"/>
        <dbReference type="ChEBI" id="CHEBI:60487"/>
        <dbReference type="EC" id="2.7.7.62"/>
    </reaction>
</comment>
<evidence type="ECO:0000256" key="10">
    <source>
        <dbReference type="ARBA" id="ARBA00022573"/>
    </source>
</evidence>
<protein>
    <recommendedName>
        <fullName evidence="16">Adenosylcobinamide kinase</fullName>
        <ecNumber evidence="8">2.7.1.156</ecNumber>
        <ecNumber evidence="9">2.7.7.62</ecNumber>
    </recommendedName>
    <alternativeName>
        <fullName evidence="17">Adenosylcobinamide-phosphate guanylyltransferase</fullName>
    </alternativeName>
</protein>
<dbReference type="InterPro" id="IPR003203">
    <property type="entry name" value="CobU/CobP"/>
</dbReference>
<feature type="binding site" evidence="19">
    <location>
        <position position="91"/>
    </location>
    <ligand>
        <name>GTP</name>
        <dbReference type="ChEBI" id="CHEBI:37565"/>
    </ligand>
</feature>
<dbReference type="Pfam" id="PF02283">
    <property type="entry name" value="CobU"/>
    <property type="match status" value="1"/>
</dbReference>
<name>A0AB37UJL4_9CYAN</name>
<dbReference type="GO" id="GO:0009236">
    <property type="term" value="P:cobalamin biosynthetic process"/>
    <property type="evidence" value="ECO:0007669"/>
    <property type="project" value="UniProtKB-KW"/>
</dbReference>
<organism evidence="20 21">
    <name type="scientific">Chroococcidiopsis cubana SAG 39.79</name>
    <dbReference type="NCBI Taxonomy" id="388085"/>
    <lineage>
        <taxon>Bacteria</taxon>
        <taxon>Bacillati</taxon>
        <taxon>Cyanobacteriota</taxon>
        <taxon>Cyanophyceae</taxon>
        <taxon>Chroococcidiopsidales</taxon>
        <taxon>Chroococcidiopsidaceae</taxon>
        <taxon>Chroococcidiopsis</taxon>
    </lineage>
</organism>
<evidence type="ECO:0000256" key="3">
    <source>
        <dbReference type="ARBA" id="ARBA00001522"/>
    </source>
</evidence>
<proteinExistence type="inferred from homology"/>
<comment type="pathway">
    <text evidence="5">Cofactor biosynthesis; adenosylcobalamin biosynthesis; adenosylcobalamin from cob(II)yrinate a,c-diamide: step 6/7.</text>
</comment>
<dbReference type="GO" id="GO:0005525">
    <property type="term" value="F:GTP binding"/>
    <property type="evidence" value="ECO:0007669"/>
    <property type="project" value="UniProtKB-KW"/>
</dbReference>
<evidence type="ECO:0000256" key="16">
    <source>
        <dbReference type="ARBA" id="ARBA00029570"/>
    </source>
</evidence>
<evidence type="ECO:0000256" key="11">
    <source>
        <dbReference type="ARBA" id="ARBA00022679"/>
    </source>
</evidence>
<feature type="binding site" evidence="19">
    <location>
        <begin position="59"/>
        <end position="62"/>
    </location>
    <ligand>
        <name>GTP</name>
        <dbReference type="ChEBI" id="CHEBI:37565"/>
    </ligand>
</feature>
<dbReference type="InterPro" id="IPR027417">
    <property type="entry name" value="P-loop_NTPase"/>
</dbReference>